<dbReference type="Proteomes" id="UP001182355">
    <property type="component" value="Unassembled WGS sequence"/>
</dbReference>
<dbReference type="RefSeq" id="WP_050322441.1">
    <property type="nucleotide sequence ID" value="NZ_CTEV01000064.1"/>
</dbReference>
<gene>
    <name evidence="1" type="ORF">RSF11_004396</name>
</gene>
<evidence type="ECO:0000313" key="2">
    <source>
        <dbReference type="Proteomes" id="UP001182355"/>
    </source>
</evidence>
<sequence length="72" mass="7829">MKEVIEEIKAAYVASGRAFSHDPMPFDDRMEAMNKWWEAVTPEKVMKLVNALEKGGYSPPPSGNGMAGAGSN</sequence>
<name>A0AAD2Z6W2_YEREN</name>
<dbReference type="EMBL" id="ABNAVX010000061">
    <property type="protein sequence ID" value="ELI8104616.1"/>
    <property type="molecule type" value="Genomic_DNA"/>
</dbReference>
<proteinExistence type="predicted"/>
<accession>A0AAD2Z6W2</accession>
<organism evidence="1 2">
    <name type="scientific">Yersinia enterocolitica</name>
    <dbReference type="NCBI Taxonomy" id="630"/>
    <lineage>
        <taxon>Bacteria</taxon>
        <taxon>Pseudomonadati</taxon>
        <taxon>Pseudomonadota</taxon>
        <taxon>Gammaproteobacteria</taxon>
        <taxon>Enterobacterales</taxon>
        <taxon>Yersiniaceae</taxon>
        <taxon>Yersinia</taxon>
    </lineage>
</organism>
<protein>
    <submittedName>
        <fullName evidence="1">Uncharacterized protein</fullName>
    </submittedName>
</protein>
<evidence type="ECO:0000313" key="1">
    <source>
        <dbReference type="EMBL" id="ELI8104616.1"/>
    </source>
</evidence>
<comment type="caution">
    <text evidence="1">The sequence shown here is derived from an EMBL/GenBank/DDBJ whole genome shotgun (WGS) entry which is preliminary data.</text>
</comment>
<reference evidence="1" key="1">
    <citation type="submission" date="2023-02" db="EMBL/GenBank/DDBJ databases">
        <authorList>
            <person name="Ashton P.M."/>
            <person name="Dallman T."/>
            <person name="Nair S."/>
            <person name="De Pinna E."/>
            <person name="Peters T."/>
            <person name="Grant K."/>
        </authorList>
    </citation>
    <scope>NUCLEOTIDE SEQUENCE</scope>
    <source>
        <strain evidence="1">01103883</strain>
    </source>
</reference>
<dbReference type="AlphaFoldDB" id="A0AAD2Z6W2"/>